<accession>A0A151I4L5</accession>
<dbReference type="Proteomes" id="UP000078540">
    <property type="component" value="Unassembled WGS sequence"/>
</dbReference>
<dbReference type="PANTHER" id="PTHR28589">
    <property type="entry name" value="28S RIBOSOMAL PROTEIN S34, MITOCHONDRIAL"/>
    <property type="match status" value="1"/>
</dbReference>
<keyword evidence="1" id="KW-0689">Ribosomal protein</keyword>
<protein>
    <submittedName>
        <fullName evidence="1">28S ribosomal protein S34, mitochondrial</fullName>
    </submittedName>
</protein>
<dbReference type="AlphaFoldDB" id="A0A151I4L5"/>
<organism evidence="1 2">
    <name type="scientific">Atta colombica</name>
    <dbReference type="NCBI Taxonomy" id="520822"/>
    <lineage>
        <taxon>Eukaryota</taxon>
        <taxon>Metazoa</taxon>
        <taxon>Ecdysozoa</taxon>
        <taxon>Arthropoda</taxon>
        <taxon>Hexapoda</taxon>
        <taxon>Insecta</taxon>
        <taxon>Pterygota</taxon>
        <taxon>Neoptera</taxon>
        <taxon>Endopterygota</taxon>
        <taxon>Hymenoptera</taxon>
        <taxon>Apocrita</taxon>
        <taxon>Aculeata</taxon>
        <taxon>Formicoidea</taxon>
        <taxon>Formicidae</taxon>
        <taxon>Myrmicinae</taxon>
        <taxon>Atta</taxon>
    </lineage>
</organism>
<keyword evidence="1" id="KW-0687">Ribonucleoprotein</keyword>
<name>A0A151I4L5_9HYME</name>
<reference evidence="1 2" key="1">
    <citation type="submission" date="2015-09" db="EMBL/GenBank/DDBJ databases">
        <title>Atta colombica WGS genome.</title>
        <authorList>
            <person name="Nygaard S."/>
            <person name="Hu H."/>
            <person name="Boomsma J."/>
            <person name="Zhang G."/>
        </authorList>
    </citation>
    <scope>NUCLEOTIDE SEQUENCE [LARGE SCALE GENOMIC DNA]</scope>
    <source>
        <strain evidence="1">Treedump-2</strain>
        <tissue evidence="1">Whole body</tissue>
    </source>
</reference>
<dbReference type="PANTHER" id="PTHR28589:SF1">
    <property type="entry name" value="SMALL RIBOSOMAL SUBUNIT PROTEIN MS34"/>
    <property type="match status" value="1"/>
</dbReference>
<evidence type="ECO:0000313" key="2">
    <source>
        <dbReference type="Proteomes" id="UP000078540"/>
    </source>
</evidence>
<dbReference type="GO" id="GO:0003735">
    <property type="term" value="F:structural constituent of ribosome"/>
    <property type="evidence" value="ECO:0007669"/>
    <property type="project" value="InterPro"/>
</dbReference>
<keyword evidence="2" id="KW-1185">Reference proteome</keyword>
<sequence length="196" mass="22528">MPIKFIGRTTDFKGKPLWEIVANLKNFGVGRLVIRNRFQRYPEPCYMKILKVAGMPLPDQPYIDRKVMVLVEKVFRGNKSSKPVQLDGSTYKADYVLIPKDQEHIFLNNTKVVEKRILPRTTELPPLFSQLIINQMKAKGIAVSTEPKLNLQYNLTATDIKNYRIAKEGEIPTMKLNFKVDESSPFFPKPEETATL</sequence>
<evidence type="ECO:0000313" key="1">
    <source>
        <dbReference type="EMBL" id="KYM86046.1"/>
    </source>
</evidence>
<dbReference type="GO" id="GO:0005840">
    <property type="term" value="C:ribosome"/>
    <property type="evidence" value="ECO:0007669"/>
    <property type="project" value="UniProtKB-KW"/>
</dbReference>
<dbReference type="GO" id="GO:0005739">
    <property type="term" value="C:mitochondrion"/>
    <property type="evidence" value="ECO:0007669"/>
    <property type="project" value="InterPro"/>
</dbReference>
<dbReference type="Pfam" id="PF16053">
    <property type="entry name" value="MRP-S34"/>
    <property type="match status" value="1"/>
</dbReference>
<dbReference type="EMBL" id="KQ976445">
    <property type="protein sequence ID" value="KYM86046.1"/>
    <property type="molecule type" value="Genomic_DNA"/>
</dbReference>
<dbReference type="STRING" id="520822.A0A151I4L5"/>
<gene>
    <name evidence="1" type="ORF">ALC53_04239</name>
</gene>
<dbReference type="InterPro" id="IPR032053">
    <property type="entry name" value="Ribosomal_mS34"/>
</dbReference>
<proteinExistence type="predicted"/>